<dbReference type="PANTHER" id="PTHR10146:SF14">
    <property type="entry name" value="PYRIDOXAL PHOSPHATE HOMEOSTASIS PROTEIN"/>
    <property type="match status" value="1"/>
</dbReference>
<dbReference type="Gene3D" id="3.20.20.10">
    <property type="entry name" value="Alanine racemase"/>
    <property type="match status" value="1"/>
</dbReference>
<dbReference type="InterPro" id="IPR029066">
    <property type="entry name" value="PLP-binding_barrel"/>
</dbReference>
<sequence length="241" mass="25960">MEGDSGNSPIVSAIESIREQISDVCQRSGLKEARLVAVSKTKPSSDIEEAYNGCGQLHFGENYVQEIVEKAPQLPDDICWHFIGHVQSNKARPLVEGVPNLWSVETVDSVKLANALNKACMAIGREAPLGVMVQVNTSGETQKSGVAPEDCLDLARHISESCPSLKFQGLMTIGRLGDPSPDCFQCLLDCRKQVSEALGLGEEELEMSMGMSGDLELALEMGSTNVRVGSTIFGARTYANK</sequence>
<dbReference type="Pfam" id="PF01168">
    <property type="entry name" value="Ala_racemase_N"/>
    <property type="match status" value="1"/>
</dbReference>
<dbReference type="EMBL" id="HBHR01020580">
    <property type="protein sequence ID" value="CAD9871971.1"/>
    <property type="molecule type" value="Transcribed_RNA"/>
</dbReference>
<comment type="function">
    <text evidence="2">Pyridoxal 5'-phosphate (PLP)-binding protein, which may be involved in intracellular homeostatic regulation of pyridoxal 5'-phosphate (PLP), the active form of vitamin B6.</text>
</comment>
<dbReference type="PANTHER" id="PTHR10146">
    <property type="entry name" value="PROLINE SYNTHETASE CO-TRANSCRIBED BACTERIAL HOMOLOG PROTEIN"/>
    <property type="match status" value="1"/>
</dbReference>
<evidence type="ECO:0000256" key="2">
    <source>
        <dbReference type="HAMAP-Rule" id="MF_03225"/>
    </source>
</evidence>
<dbReference type="AlphaFoldDB" id="A0A7S2V490"/>
<dbReference type="CDD" id="cd06822">
    <property type="entry name" value="PLPDE_III_YBL036c_euk"/>
    <property type="match status" value="1"/>
</dbReference>
<dbReference type="PROSITE" id="PS01211">
    <property type="entry name" value="UPF0001"/>
    <property type="match status" value="1"/>
</dbReference>
<gene>
    <name evidence="6" type="ORF">FJAP1339_LOCUS10451</name>
</gene>
<evidence type="ECO:0000259" key="5">
    <source>
        <dbReference type="Pfam" id="PF01168"/>
    </source>
</evidence>
<accession>A0A7S2V490</accession>
<feature type="modified residue" description="N6-(pyridoxal phosphate)lysine" evidence="2 3">
    <location>
        <position position="40"/>
    </location>
</feature>
<dbReference type="NCBIfam" id="TIGR00044">
    <property type="entry name" value="YggS family pyridoxal phosphate-dependent enzyme"/>
    <property type="match status" value="1"/>
</dbReference>
<name>A0A7S2V490_9STRA</name>
<comment type="similarity">
    <text evidence="2 4">Belongs to the pyridoxal phosphate-binding protein YggS/PROSC family.</text>
</comment>
<dbReference type="GO" id="GO:0030170">
    <property type="term" value="F:pyridoxal phosphate binding"/>
    <property type="evidence" value="ECO:0007669"/>
    <property type="project" value="UniProtKB-UniRule"/>
</dbReference>
<proteinExistence type="inferred from homology"/>
<feature type="domain" description="Alanine racemase N-terminal" evidence="5">
    <location>
        <begin position="15"/>
        <end position="236"/>
    </location>
</feature>
<evidence type="ECO:0000256" key="4">
    <source>
        <dbReference type="RuleBase" id="RU004514"/>
    </source>
</evidence>
<keyword evidence="1 2" id="KW-0663">Pyridoxal phosphate</keyword>
<dbReference type="InterPro" id="IPR001608">
    <property type="entry name" value="Ala_racemase_N"/>
</dbReference>
<dbReference type="HAMAP" id="MF_02087">
    <property type="entry name" value="PLP_homeostasis"/>
    <property type="match status" value="1"/>
</dbReference>
<dbReference type="PIRSF" id="PIRSF004848">
    <property type="entry name" value="YBL036c_PLPDEIII"/>
    <property type="match status" value="1"/>
</dbReference>
<protein>
    <recommendedName>
        <fullName evidence="2">Pyridoxal phosphate homeostasis protein</fullName>
        <shortName evidence="2">PLP homeostasis protein</shortName>
    </recommendedName>
</protein>
<evidence type="ECO:0000313" key="6">
    <source>
        <dbReference type="EMBL" id="CAD9871971.1"/>
    </source>
</evidence>
<reference evidence="6" key="1">
    <citation type="submission" date="2021-01" db="EMBL/GenBank/DDBJ databases">
        <authorList>
            <person name="Corre E."/>
            <person name="Pelletier E."/>
            <person name="Niang G."/>
            <person name="Scheremetjew M."/>
            <person name="Finn R."/>
            <person name="Kale V."/>
            <person name="Holt S."/>
            <person name="Cochrane G."/>
            <person name="Meng A."/>
            <person name="Brown T."/>
            <person name="Cohen L."/>
        </authorList>
    </citation>
    <scope>NUCLEOTIDE SEQUENCE</scope>
    <source>
        <strain evidence="6">CCMP1661</strain>
    </source>
</reference>
<comment type="cofactor">
    <cofactor evidence="3">
        <name>pyridoxal 5'-phosphate</name>
        <dbReference type="ChEBI" id="CHEBI:597326"/>
    </cofactor>
</comment>
<dbReference type="SUPFAM" id="SSF51419">
    <property type="entry name" value="PLP-binding barrel"/>
    <property type="match status" value="1"/>
</dbReference>
<evidence type="ECO:0000256" key="3">
    <source>
        <dbReference type="PIRSR" id="PIRSR004848-1"/>
    </source>
</evidence>
<organism evidence="6">
    <name type="scientific">Fibrocapsa japonica</name>
    <dbReference type="NCBI Taxonomy" id="94617"/>
    <lineage>
        <taxon>Eukaryota</taxon>
        <taxon>Sar</taxon>
        <taxon>Stramenopiles</taxon>
        <taxon>Ochrophyta</taxon>
        <taxon>Raphidophyceae</taxon>
        <taxon>Chattonellales</taxon>
        <taxon>Chattonellaceae</taxon>
        <taxon>Fibrocapsa</taxon>
    </lineage>
</organism>
<dbReference type="FunFam" id="3.20.20.10:FF:000007">
    <property type="entry name" value="Pyridoxal phosphate homeostasis protein"/>
    <property type="match status" value="1"/>
</dbReference>
<dbReference type="InterPro" id="IPR011078">
    <property type="entry name" value="PyrdxlP_homeostasis"/>
</dbReference>
<evidence type="ECO:0000256" key="1">
    <source>
        <dbReference type="ARBA" id="ARBA00022898"/>
    </source>
</evidence>